<accession>A0ABT8DDS7</accession>
<evidence type="ECO:0000313" key="1">
    <source>
        <dbReference type="EMBL" id="MDN3723401.1"/>
    </source>
</evidence>
<comment type="caution">
    <text evidence="1">The sequence shown here is derived from an EMBL/GenBank/DDBJ whole genome shotgun (WGS) entry which is preliminary data.</text>
</comment>
<gene>
    <name evidence="1" type="ORF">QRD02_03325</name>
</gene>
<name>A0ABT8DDS7_9FLAO</name>
<reference evidence="1 2" key="1">
    <citation type="submission" date="2023-06" db="EMBL/GenBank/DDBJ databases">
        <authorList>
            <person name="Ye Y.-Q."/>
            <person name="Du Z.-J."/>
        </authorList>
    </citation>
    <scope>NUCLEOTIDE SEQUENCE [LARGE SCALE GENOMIC DNA]</scope>
    <source>
        <strain evidence="1 2">SDUM287046</strain>
    </source>
</reference>
<protein>
    <submittedName>
        <fullName evidence="1">Uncharacterized protein</fullName>
    </submittedName>
</protein>
<dbReference type="EMBL" id="JAUGQQ010000002">
    <property type="protein sequence ID" value="MDN3723401.1"/>
    <property type="molecule type" value="Genomic_DNA"/>
</dbReference>
<organism evidence="1 2">
    <name type="scientific">Aequorivita aurantiaca</name>
    <dbReference type="NCBI Taxonomy" id="3053356"/>
    <lineage>
        <taxon>Bacteria</taxon>
        <taxon>Pseudomonadati</taxon>
        <taxon>Bacteroidota</taxon>
        <taxon>Flavobacteriia</taxon>
        <taxon>Flavobacteriales</taxon>
        <taxon>Flavobacteriaceae</taxon>
        <taxon>Aequorivita</taxon>
    </lineage>
</organism>
<sequence length="82" mass="9711">MKTLKQKLRYYKGWTVSKSDMYGLQPSKRLNILYHRHHRPHCGTINLIVNTKKKPLTKSEGLLKEGGDLLSHEVQYHRRKRA</sequence>
<dbReference type="Proteomes" id="UP001244787">
    <property type="component" value="Unassembled WGS sequence"/>
</dbReference>
<keyword evidence="2" id="KW-1185">Reference proteome</keyword>
<evidence type="ECO:0000313" key="2">
    <source>
        <dbReference type="Proteomes" id="UP001244787"/>
    </source>
</evidence>
<proteinExistence type="predicted"/>